<evidence type="ECO:0000256" key="1">
    <source>
        <dbReference type="SAM" id="MobiDB-lite"/>
    </source>
</evidence>
<keyword evidence="3" id="KW-1185">Reference proteome</keyword>
<dbReference type="RefSeq" id="YP_010672695.1">
    <property type="nucleotide sequence ID" value="NC_070979.1"/>
</dbReference>
<feature type="region of interest" description="Disordered" evidence="1">
    <location>
        <begin position="1"/>
        <end position="24"/>
    </location>
</feature>
<dbReference type="EMBL" id="MG748548">
    <property type="protein sequence ID" value="AVZ45110.1"/>
    <property type="molecule type" value="Genomic_DNA"/>
</dbReference>
<protein>
    <submittedName>
        <fullName evidence="2">Uncharacterized protein</fullName>
    </submittedName>
</protein>
<dbReference type="KEGG" id="vg:77948982"/>
<evidence type="ECO:0000313" key="2">
    <source>
        <dbReference type="EMBL" id="AVZ45110.1"/>
    </source>
</evidence>
<proteinExistence type="predicted"/>
<sequence>MGNKFNYRTYDETSPNRETRKDQKIKHQLFDQRTGRIPKADKVSHRVNKRVWQEDDMDVGYGEG</sequence>
<accession>A0A2Z3DUU2</accession>
<organism evidence="2 3">
    <name type="scientific">Escherichia phage EP335</name>
    <dbReference type="NCBI Taxonomy" id="2070199"/>
    <lineage>
        <taxon>Viruses</taxon>
        <taxon>Duplodnaviria</taxon>
        <taxon>Heunggongvirae</taxon>
        <taxon>Uroviricota</taxon>
        <taxon>Caudoviricetes</taxon>
        <taxon>Mktvariviridae</taxon>
        <taxon>Gordonclarkvirinae</taxon>
        <taxon>Nieuwekanaalvirus</taxon>
        <taxon>Nieuwekanaalvirus EP335</taxon>
    </lineage>
</organism>
<name>A0A2Z3DUU2_9CAUD</name>
<dbReference type="Proteomes" id="UP000257884">
    <property type="component" value="Segment"/>
</dbReference>
<dbReference type="GeneID" id="77948982"/>
<evidence type="ECO:0000313" key="3">
    <source>
        <dbReference type="Proteomes" id="UP000257884"/>
    </source>
</evidence>
<reference evidence="3" key="1">
    <citation type="submission" date="2018-01" db="EMBL/GenBank/DDBJ databases">
        <authorList>
            <person name="van Mierlo J.T."/>
            <person name="Hagens S."/>
            <person name="Witte S."/>
            <person name="Klamert S."/>
            <person name="van de Straat L."/>
        </authorList>
    </citation>
    <scope>NUCLEOTIDE SEQUENCE [LARGE SCALE GENOMIC DNA]</scope>
</reference>
<feature type="compositionally biased region" description="Basic and acidic residues" evidence="1">
    <location>
        <begin position="9"/>
        <end position="22"/>
    </location>
</feature>